<dbReference type="RefSeq" id="WP_267880048.1">
    <property type="nucleotide sequence ID" value="NZ_JJRY01000012.1"/>
</dbReference>
<dbReference type="AlphaFoldDB" id="A0A072NKC5"/>
<evidence type="ECO:0000313" key="1">
    <source>
        <dbReference type="EMBL" id="KEF37712.1"/>
    </source>
</evidence>
<protein>
    <submittedName>
        <fullName evidence="1">Uncharacterized protein</fullName>
    </submittedName>
</protein>
<evidence type="ECO:0000313" key="2">
    <source>
        <dbReference type="Proteomes" id="UP000027936"/>
    </source>
</evidence>
<reference evidence="1 2" key="1">
    <citation type="submission" date="2014-04" db="EMBL/GenBank/DDBJ databases">
        <title>Draft genome sequence of Bacillus azotoformans MEV2011, a (co-) denitrifying strain unable to grow in the presence of oxygen.</title>
        <authorList>
            <person name="Nielsen M."/>
            <person name="Schreiber L."/>
            <person name="Finster K."/>
            <person name="Schramm A."/>
        </authorList>
    </citation>
    <scope>NUCLEOTIDE SEQUENCE [LARGE SCALE GENOMIC DNA]</scope>
    <source>
        <strain evidence="1 2">MEV2011</strain>
    </source>
</reference>
<comment type="caution">
    <text evidence="1">The sequence shown here is derived from an EMBL/GenBank/DDBJ whole genome shotgun (WGS) entry which is preliminary data.</text>
</comment>
<dbReference type="GeneID" id="89469388"/>
<dbReference type="Proteomes" id="UP000027936">
    <property type="component" value="Unassembled WGS sequence"/>
</dbReference>
<accession>A0A072NKC5</accession>
<organism evidence="1 2">
    <name type="scientific">Schinkia azotoformans MEV2011</name>
    <dbReference type="NCBI Taxonomy" id="1348973"/>
    <lineage>
        <taxon>Bacteria</taxon>
        <taxon>Bacillati</taxon>
        <taxon>Bacillota</taxon>
        <taxon>Bacilli</taxon>
        <taxon>Bacillales</taxon>
        <taxon>Bacillaceae</taxon>
        <taxon>Calidifontibacillus/Schinkia group</taxon>
        <taxon>Schinkia</taxon>
    </lineage>
</organism>
<dbReference type="PATRIC" id="fig|1348973.3.peg.2917"/>
<proteinExistence type="predicted"/>
<gene>
    <name evidence="1" type="ORF">M670_03014</name>
</gene>
<dbReference type="EMBL" id="JJRY01000012">
    <property type="protein sequence ID" value="KEF37712.1"/>
    <property type="molecule type" value="Genomic_DNA"/>
</dbReference>
<sequence length="43" mass="4964">MTNQNFPVANLNEDQLQKVKKLEQELSQEASDNIVLIAYDEKN</sequence>
<name>A0A072NKC5_SCHAZ</name>